<dbReference type="Proteomes" id="UP000305067">
    <property type="component" value="Unassembled WGS sequence"/>
</dbReference>
<feature type="region of interest" description="Disordered" evidence="9">
    <location>
        <begin position="235"/>
        <end position="308"/>
    </location>
</feature>
<evidence type="ECO:0000256" key="4">
    <source>
        <dbReference type="ARBA" id="ARBA00023015"/>
    </source>
</evidence>
<comment type="similarity">
    <text evidence="2 8">Belongs to the Mediator complex subunit 6 family.</text>
</comment>
<keyword evidence="5 8" id="KW-0804">Transcription</keyword>
<keyword evidence="4 8" id="KW-0805">Transcription regulation</keyword>
<proteinExistence type="inferred from homology"/>
<comment type="function">
    <text evidence="8">Component of the Mediator complex, a coactivator involved in the regulated transcription of nearly all RNA polymerase II-dependent genes. Mediator functions as a bridge to convey information from gene-specific regulatory proteins to the basal RNA polymerase II transcription machinery. Mediator is recruited to promoters by direct interactions with regulatory proteins and serves as a scaffold for the assembly of a functional preinitiation complex with RNA polymerase II and the general transcription factors.</text>
</comment>
<feature type="region of interest" description="Disordered" evidence="9">
    <location>
        <begin position="176"/>
        <end position="210"/>
    </location>
</feature>
<dbReference type="STRING" id="1884261.A0A5C3QX58"/>
<dbReference type="Gene3D" id="3.10.450.580">
    <property type="entry name" value="Mediator complex, subunit Med6"/>
    <property type="match status" value="1"/>
</dbReference>
<keyword evidence="6 8" id="KW-0539">Nucleus</keyword>
<reference evidence="10 11" key="1">
    <citation type="journal article" date="2019" name="Nat. Ecol. Evol.">
        <title>Megaphylogeny resolves global patterns of mushroom evolution.</title>
        <authorList>
            <person name="Varga T."/>
            <person name="Krizsan K."/>
            <person name="Foldi C."/>
            <person name="Dima B."/>
            <person name="Sanchez-Garcia M."/>
            <person name="Sanchez-Ramirez S."/>
            <person name="Szollosi G.J."/>
            <person name="Szarkandi J.G."/>
            <person name="Papp V."/>
            <person name="Albert L."/>
            <person name="Andreopoulos W."/>
            <person name="Angelini C."/>
            <person name="Antonin V."/>
            <person name="Barry K.W."/>
            <person name="Bougher N.L."/>
            <person name="Buchanan P."/>
            <person name="Buyck B."/>
            <person name="Bense V."/>
            <person name="Catcheside P."/>
            <person name="Chovatia M."/>
            <person name="Cooper J."/>
            <person name="Damon W."/>
            <person name="Desjardin D."/>
            <person name="Finy P."/>
            <person name="Geml J."/>
            <person name="Haridas S."/>
            <person name="Hughes K."/>
            <person name="Justo A."/>
            <person name="Karasinski D."/>
            <person name="Kautmanova I."/>
            <person name="Kiss B."/>
            <person name="Kocsube S."/>
            <person name="Kotiranta H."/>
            <person name="LaButti K.M."/>
            <person name="Lechner B.E."/>
            <person name="Liimatainen K."/>
            <person name="Lipzen A."/>
            <person name="Lukacs Z."/>
            <person name="Mihaltcheva S."/>
            <person name="Morgado L.N."/>
            <person name="Niskanen T."/>
            <person name="Noordeloos M.E."/>
            <person name="Ohm R.A."/>
            <person name="Ortiz-Santana B."/>
            <person name="Ovrebo C."/>
            <person name="Racz N."/>
            <person name="Riley R."/>
            <person name="Savchenko A."/>
            <person name="Shiryaev A."/>
            <person name="Soop K."/>
            <person name="Spirin V."/>
            <person name="Szebenyi C."/>
            <person name="Tomsovsky M."/>
            <person name="Tulloss R.E."/>
            <person name="Uehling J."/>
            <person name="Grigoriev I.V."/>
            <person name="Vagvolgyi C."/>
            <person name="Papp T."/>
            <person name="Martin F.M."/>
            <person name="Miettinen O."/>
            <person name="Hibbett D.S."/>
            <person name="Nagy L.G."/>
        </authorList>
    </citation>
    <scope>NUCLEOTIDE SEQUENCE [LARGE SCALE GENOMIC DNA]</scope>
    <source>
        <strain evidence="10 11">CBS 309.79</strain>
    </source>
</reference>
<dbReference type="OrthoDB" id="344220at2759"/>
<sequence>MSAAVTSAIEIPELHPPDDYSHRFFIWHEWIQANGPLTPENVFDYFATSMFYDKQSNNQVLRMQTMHTGLPLLNEAEELRRFTGVEFAVVHSQPPGMFTIHKRERLSPDEVRPLAVYFIMNNRIYQSPDLYNVLSNRLLTTLGSIQQTMDTLRKHRPDYLPRTGFAWPIDDSAIQAGSSTKKAGSEAPDAPKDGAAALDKSDPFALSDAPKKKQNNMLMLNAMRTTAFHSKLPLTANSLPEDGLEETPAAGDASATRPPSTTPAPGVSQTTGDASQTQSSGSAQEPAKGAPGFGKKKRKRTSVAVPPA</sequence>
<evidence type="ECO:0000256" key="3">
    <source>
        <dbReference type="ARBA" id="ARBA00020634"/>
    </source>
</evidence>
<evidence type="ECO:0000256" key="9">
    <source>
        <dbReference type="SAM" id="MobiDB-lite"/>
    </source>
</evidence>
<feature type="compositionally biased region" description="Polar residues" evidence="9">
    <location>
        <begin position="267"/>
        <end position="283"/>
    </location>
</feature>
<dbReference type="Pfam" id="PF04934">
    <property type="entry name" value="Med6"/>
    <property type="match status" value="1"/>
</dbReference>
<dbReference type="PANTHER" id="PTHR13104">
    <property type="entry name" value="MED-6-RELATED"/>
    <property type="match status" value="1"/>
</dbReference>
<dbReference type="AlphaFoldDB" id="A0A5C3QX58"/>
<dbReference type="GO" id="GO:0003712">
    <property type="term" value="F:transcription coregulator activity"/>
    <property type="evidence" value="ECO:0007669"/>
    <property type="project" value="InterPro"/>
</dbReference>
<evidence type="ECO:0000313" key="10">
    <source>
        <dbReference type="EMBL" id="TFL06575.1"/>
    </source>
</evidence>
<evidence type="ECO:0000256" key="2">
    <source>
        <dbReference type="ARBA" id="ARBA00007526"/>
    </source>
</evidence>
<feature type="compositionally biased region" description="Low complexity" evidence="9">
    <location>
        <begin position="253"/>
        <end position="265"/>
    </location>
</feature>
<keyword evidence="11" id="KW-1185">Reference proteome</keyword>
<dbReference type="GO" id="GO:0016592">
    <property type="term" value="C:mediator complex"/>
    <property type="evidence" value="ECO:0007669"/>
    <property type="project" value="InterPro"/>
</dbReference>
<protein>
    <recommendedName>
        <fullName evidence="3 8">Mediator of RNA polymerase II transcription subunit 6</fullName>
    </recommendedName>
    <alternativeName>
        <fullName evidence="7 8">Mediator complex subunit 6</fullName>
    </alternativeName>
</protein>
<evidence type="ECO:0000256" key="7">
    <source>
        <dbReference type="ARBA" id="ARBA00031259"/>
    </source>
</evidence>
<gene>
    <name evidence="8" type="primary">MED6</name>
    <name evidence="10" type="ORF">BDV98DRAFT_588828</name>
</gene>
<comment type="subunit">
    <text evidence="8">Component of the Mediator complex.</text>
</comment>
<comment type="subcellular location">
    <subcellularLocation>
        <location evidence="1 8">Nucleus</location>
    </subcellularLocation>
</comment>
<name>A0A5C3QX58_9AGAR</name>
<evidence type="ECO:0000256" key="6">
    <source>
        <dbReference type="ARBA" id="ARBA00023242"/>
    </source>
</evidence>
<dbReference type="InterPro" id="IPR007018">
    <property type="entry name" value="Mediator_Med6"/>
</dbReference>
<organism evidence="10 11">
    <name type="scientific">Pterulicium gracile</name>
    <dbReference type="NCBI Taxonomy" id="1884261"/>
    <lineage>
        <taxon>Eukaryota</taxon>
        <taxon>Fungi</taxon>
        <taxon>Dikarya</taxon>
        <taxon>Basidiomycota</taxon>
        <taxon>Agaricomycotina</taxon>
        <taxon>Agaricomycetes</taxon>
        <taxon>Agaricomycetidae</taxon>
        <taxon>Agaricales</taxon>
        <taxon>Pleurotineae</taxon>
        <taxon>Pterulaceae</taxon>
        <taxon>Pterulicium</taxon>
    </lineage>
</organism>
<accession>A0A5C3QX58</accession>
<dbReference type="GO" id="GO:0006357">
    <property type="term" value="P:regulation of transcription by RNA polymerase II"/>
    <property type="evidence" value="ECO:0007669"/>
    <property type="project" value="InterPro"/>
</dbReference>
<evidence type="ECO:0000256" key="1">
    <source>
        <dbReference type="ARBA" id="ARBA00004123"/>
    </source>
</evidence>
<dbReference type="InterPro" id="IPR038566">
    <property type="entry name" value="Mediator_Med6_sf"/>
</dbReference>
<evidence type="ECO:0000313" key="11">
    <source>
        <dbReference type="Proteomes" id="UP000305067"/>
    </source>
</evidence>
<evidence type="ECO:0000256" key="8">
    <source>
        <dbReference type="RuleBase" id="RU364143"/>
    </source>
</evidence>
<keyword evidence="8" id="KW-0010">Activator</keyword>
<evidence type="ECO:0000256" key="5">
    <source>
        <dbReference type="ARBA" id="ARBA00023163"/>
    </source>
</evidence>
<dbReference type="EMBL" id="ML178815">
    <property type="protein sequence ID" value="TFL06575.1"/>
    <property type="molecule type" value="Genomic_DNA"/>
</dbReference>